<evidence type="ECO:0000256" key="1">
    <source>
        <dbReference type="ARBA" id="ARBA00023015"/>
    </source>
</evidence>
<evidence type="ECO:0000256" key="3">
    <source>
        <dbReference type="ARBA" id="ARBA00023163"/>
    </source>
</evidence>
<dbReference type="InterPro" id="IPR009057">
    <property type="entry name" value="Homeodomain-like_sf"/>
</dbReference>
<dbReference type="SUPFAM" id="SSF46689">
    <property type="entry name" value="Homeodomain-like"/>
    <property type="match status" value="1"/>
</dbReference>
<accession>A0A939D757</accession>
<evidence type="ECO:0000313" key="6">
    <source>
        <dbReference type="EMBL" id="MBN7772326.1"/>
    </source>
</evidence>
<dbReference type="SUPFAM" id="SSF48498">
    <property type="entry name" value="Tetracyclin repressor-like, C-terminal domain"/>
    <property type="match status" value="1"/>
</dbReference>
<evidence type="ECO:0000259" key="5">
    <source>
        <dbReference type="PROSITE" id="PS50977"/>
    </source>
</evidence>
<keyword evidence="1" id="KW-0805">Transcription regulation</keyword>
<dbReference type="PROSITE" id="PS50977">
    <property type="entry name" value="HTH_TETR_2"/>
    <property type="match status" value="1"/>
</dbReference>
<dbReference type="GO" id="GO:0003677">
    <property type="term" value="F:DNA binding"/>
    <property type="evidence" value="ECO:0007669"/>
    <property type="project" value="UniProtKB-UniRule"/>
</dbReference>
<keyword evidence="7" id="KW-1185">Reference proteome</keyword>
<dbReference type="Proteomes" id="UP000664545">
    <property type="component" value="Unassembled WGS sequence"/>
</dbReference>
<protein>
    <submittedName>
        <fullName evidence="6">TetR/AcrR family transcriptional regulator</fullName>
    </submittedName>
</protein>
<evidence type="ECO:0000256" key="4">
    <source>
        <dbReference type="PROSITE-ProRule" id="PRU00335"/>
    </source>
</evidence>
<gene>
    <name evidence="6" type="ORF">JYB65_03030</name>
</gene>
<keyword evidence="3" id="KW-0804">Transcription</keyword>
<dbReference type="Pfam" id="PF00440">
    <property type="entry name" value="TetR_N"/>
    <property type="match status" value="1"/>
</dbReference>
<proteinExistence type="predicted"/>
<organism evidence="6 7">
    <name type="scientific">Clostridium aminobutyricum</name>
    <dbReference type="NCBI Taxonomy" id="33953"/>
    <lineage>
        <taxon>Bacteria</taxon>
        <taxon>Bacillati</taxon>
        <taxon>Bacillota</taxon>
        <taxon>Clostridia</taxon>
        <taxon>Eubacteriales</taxon>
        <taxon>Clostridiaceae</taxon>
        <taxon>Clostridium</taxon>
    </lineage>
</organism>
<sequence>MGYAHMTMEGVAVRAKTNKATVYRRWPSKSLLIVAALHKHVPRPTEDVPNTGDLRDDILTLMRRITTPMQIVGAETIHGLLLEHLGKDIITSFPRLRNSNIDEKWNTIIMTILKNAEKRGELNADKISTRIVSLPFDLIRYEFLVTQVPISDETLMEIIDTIFLPLVRSKI</sequence>
<dbReference type="AlphaFoldDB" id="A0A939D757"/>
<dbReference type="InterPro" id="IPR001647">
    <property type="entry name" value="HTH_TetR"/>
</dbReference>
<feature type="DNA-binding region" description="H-T-H motif" evidence="4">
    <location>
        <begin position="7"/>
        <end position="26"/>
    </location>
</feature>
<dbReference type="InterPro" id="IPR011075">
    <property type="entry name" value="TetR_C"/>
</dbReference>
<comment type="caution">
    <text evidence="6">The sequence shown here is derived from an EMBL/GenBank/DDBJ whole genome shotgun (WGS) entry which is preliminary data.</text>
</comment>
<name>A0A939D757_CLOAM</name>
<dbReference type="Gene3D" id="1.10.10.60">
    <property type="entry name" value="Homeodomain-like"/>
    <property type="match status" value="1"/>
</dbReference>
<dbReference type="InterPro" id="IPR036271">
    <property type="entry name" value="Tet_transcr_reg_TetR-rel_C_sf"/>
</dbReference>
<dbReference type="Gene3D" id="1.10.357.10">
    <property type="entry name" value="Tetracycline Repressor, domain 2"/>
    <property type="match status" value="1"/>
</dbReference>
<reference evidence="6" key="1">
    <citation type="submission" date="2021-02" db="EMBL/GenBank/DDBJ databases">
        <title>Abyssanaerobacter marinus gen.nov., sp., nov, anaerobic bacterium isolated from the Onnuri vent field of Indian Ocean and suggestion of Mogibacteriaceae fam. nov., and proposal of reclassification of ambiguous this family's genus member.</title>
        <authorList>
            <person name="Kim Y.J."/>
            <person name="Yang J.-A."/>
        </authorList>
    </citation>
    <scope>NUCLEOTIDE SEQUENCE</scope>
    <source>
        <strain evidence="6">DSM 2634</strain>
    </source>
</reference>
<keyword evidence="2 4" id="KW-0238">DNA-binding</keyword>
<dbReference type="EMBL" id="JAFJZZ010000001">
    <property type="protein sequence ID" value="MBN7772326.1"/>
    <property type="molecule type" value="Genomic_DNA"/>
</dbReference>
<evidence type="ECO:0000256" key="2">
    <source>
        <dbReference type="ARBA" id="ARBA00023125"/>
    </source>
</evidence>
<dbReference type="Pfam" id="PF16859">
    <property type="entry name" value="TetR_C_11"/>
    <property type="match status" value="1"/>
</dbReference>
<feature type="domain" description="HTH tetR-type" evidence="5">
    <location>
        <begin position="1"/>
        <end position="44"/>
    </location>
</feature>
<evidence type="ECO:0000313" key="7">
    <source>
        <dbReference type="Proteomes" id="UP000664545"/>
    </source>
</evidence>